<evidence type="ECO:0000256" key="2">
    <source>
        <dbReference type="ARBA" id="ARBA00004555"/>
    </source>
</evidence>
<keyword evidence="4 9" id="KW-0812">Transmembrane</keyword>
<feature type="transmembrane region" description="Helical" evidence="9">
    <location>
        <begin position="267"/>
        <end position="289"/>
    </location>
</feature>
<comment type="subcellular location">
    <subcellularLocation>
        <location evidence="2">Golgi apparatus</location>
    </subcellularLocation>
    <subcellularLocation>
        <location evidence="1">Membrane</location>
        <topology evidence="1">Multi-pass membrane protein</topology>
    </subcellularLocation>
</comment>
<keyword evidence="8 9" id="KW-0472">Membrane</keyword>
<feature type="chain" id="PRO_5041777449" description="Transmembrane 9 superfamily member" evidence="9">
    <location>
        <begin position="29"/>
        <end position="631"/>
    </location>
</feature>
<name>A0AAD5PC25_9FUNG</name>
<feature type="transmembrane region" description="Helical" evidence="9">
    <location>
        <begin position="556"/>
        <end position="581"/>
    </location>
</feature>
<dbReference type="GO" id="GO:0005794">
    <property type="term" value="C:Golgi apparatus"/>
    <property type="evidence" value="ECO:0007669"/>
    <property type="project" value="UniProtKB-SubCell"/>
</dbReference>
<dbReference type="GO" id="GO:0072657">
    <property type="term" value="P:protein localization to membrane"/>
    <property type="evidence" value="ECO:0007669"/>
    <property type="project" value="TreeGrafter"/>
</dbReference>
<dbReference type="AlphaFoldDB" id="A0AAD5PC25"/>
<proteinExistence type="inferred from homology"/>
<sequence>MSNRHHAHLLLSFIGLFIISSFIPIIQATTTTNVETCYNQGELIPLYYNKLFSQRIQLPHRYASQPFICPPYTDEDWSHKSRFSNWLVVDQDWRGDWLVKSDYKISTLDNVDCNVLCTKTWTIEDAMVAKQLILDDYQVEWWLDGLPGATASYTNEVNTRAYRVGFPLGQIKNNQAFINNHVTFNILYKPCESNTDQVEIVGFEVYPDSVANGQCTRTSIDYTMQEVTERRKSVTFTYSIKWKEMKQLTPQGRWDMYLMEPNPDTHLYAMINSFITVLVLLGVVSIILVKTLRKDQPVHEDSDYRIYDDFEDVVGWRLIHRDVFRRPMYGGLLAPLVGSGMQLLLSLIATIACVAYGSCHPAQPGALLNFASTTYIWTSVVAGYYSSRIYKVFRGRSWFFNTVLTSILVPGSIFSCLMIESFFAWSLRSSRAISVKGWLVLTIVWFLVSMPLTFLGAFVGDRRERIEHPARATQMPRFIPDKRWYQTYSISIAVGGVIPFAVVFIDYDELLKSLWHGEIHLMIMYGITACVLLGIATACVSVILVFFQLCNEDYHWWWMSFAVGGASSLYMFIYAIVFYWIRTDIQGVVSGAIYIVHTLMGCGLLGLATGSLGFFCTYNVIRRIYSAVKVD</sequence>
<comment type="similarity">
    <text evidence="3 9">Belongs to the nonaspanin (TM9SF) (TC 9.A.2) family.</text>
</comment>
<feature type="transmembrane region" description="Helical" evidence="9">
    <location>
        <begin position="398"/>
        <end position="425"/>
    </location>
</feature>
<dbReference type="PANTHER" id="PTHR10766:SF55">
    <property type="entry name" value="TRANSMEMBRANE 9 SUPERFAMILY MEMBER 4"/>
    <property type="match status" value="1"/>
</dbReference>
<evidence type="ECO:0000256" key="9">
    <source>
        <dbReference type="RuleBase" id="RU363079"/>
    </source>
</evidence>
<dbReference type="GO" id="GO:0016020">
    <property type="term" value="C:membrane"/>
    <property type="evidence" value="ECO:0007669"/>
    <property type="project" value="UniProtKB-SubCell"/>
</dbReference>
<reference evidence="10" key="1">
    <citation type="journal article" date="2022" name="IScience">
        <title>Evolution of zygomycete secretomes and the origins of terrestrial fungal ecologies.</title>
        <authorList>
            <person name="Chang Y."/>
            <person name="Wang Y."/>
            <person name="Mondo S."/>
            <person name="Ahrendt S."/>
            <person name="Andreopoulos W."/>
            <person name="Barry K."/>
            <person name="Beard J."/>
            <person name="Benny G.L."/>
            <person name="Blankenship S."/>
            <person name="Bonito G."/>
            <person name="Cuomo C."/>
            <person name="Desiro A."/>
            <person name="Gervers K.A."/>
            <person name="Hundley H."/>
            <person name="Kuo A."/>
            <person name="LaButti K."/>
            <person name="Lang B.F."/>
            <person name="Lipzen A."/>
            <person name="O'Donnell K."/>
            <person name="Pangilinan J."/>
            <person name="Reynolds N."/>
            <person name="Sandor L."/>
            <person name="Smith M.E."/>
            <person name="Tsang A."/>
            <person name="Grigoriev I.V."/>
            <person name="Stajich J.E."/>
            <person name="Spatafora J.W."/>
        </authorList>
    </citation>
    <scope>NUCLEOTIDE SEQUENCE</scope>
    <source>
        <strain evidence="10">RSA 2281</strain>
    </source>
</reference>
<dbReference type="Proteomes" id="UP001209540">
    <property type="component" value="Unassembled WGS sequence"/>
</dbReference>
<dbReference type="Pfam" id="PF02990">
    <property type="entry name" value="EMP70"/>
    <property type="match status" value="1"/>
</dbReference>
<feature type="transmembrane region" description="Helical" evidence="9">
    <location>
        <begin position="485"/>
        <end position="505"/>
    </location>
</feature>
<dbReference type="EMBL" id="JAIXMP010000019">
    <property type="protein sequence ID" value="KAI9258103.1"/>
    <property type="molecule type" value="Genomic_DNA"/>
</dbReference>
<reference evidence="10" key="2">
    <citation type="submission" date="2023-02" db="EMBL/GenBank/DDBJ databases">
        <authorList>
            <consortium name="DOE Joint Genome Institute"/>
            <person name="Mondo S.J."/>
            <person name="Chang Y."/>
            <person name="Wang Y."/>
            <person name="Ahrendt S."/>
            <person name="Andreopoulos W."/>
            <person name="Barry K."/>
            <person name="Beard J."/>
            <person name="Benny G.L."/>
            <person name="Blankenship S."/>
            <person name="Bonito G."/>
            <person name="Cuomo C."/>
            <person name="Desiro A."/>
            <person name="Gervers K.A."/>
            <person name="Hundley H."/>
            <person name="Kuo A."/>
            <person name="LaButti K."/>
            <person name="Lang B.F."/>
            <person name="Lipzen A."/>
            <person name="O'Donnell K."/>
            <person name="Pangilinan J."/>
            <person name="Reynolds N."/>
            <person name="Sandor L."/>
            <person name="Smith M.W."/>
            <person name="Tsang A."/>
            <person name="Grigoriev I.V."/>
            <person name="Stajich J.E."/>
            <person name="Spatafora J.W."/>
        </authorList>
    </citation>
    <scope>NUCLEOTIDE SEQUENCE</scope>
    <source>
        <strain evidence="10">RSA 2281</strain>
    </source>
</reference>
<keyword evidence="6 9" id="KW-1133">Transmembrane helix</keyword>
<keyword evidence="5 9" id="KW-0732">Signal</keyword>
<feature type="transmembrane region" description="Helical" evidence="9">
    <location>
        <begin position="593"/>
        <end position="621"/>
    </location>
</feature>
<evidence type="ECO:0000256" key="1">
    <source>
        <dbReference type="ARBA" id="ARBA00004141"/>
    </source>
</evidence>
<evidence type="ECO:0000256" key="7">
    <source>
        <dbReference type="ARBA" id="ARBA00023034"/>
    </source>
</evidence>
<keyword evidence="7" id="KW-0333">Golgi apparatus</keyword>
<comment type="caution">
    <text evidence="10">The sequence shown here is derived from an EMBL/GenBank/DDBJ whole genome shotgun (WGS) entry which is preliminary data.</text>
</comment>
<dbReference type="InterPro" id="IPR004240">
    <property type="entry name" value="EMP70"/>
</dbReference>
<feature type="signal peptide" evidence="9">
    <location>
        <begin position="1"/>
        <end position="28"/>
    </location>
</feature>
<accession>A0AAD5PC25</accession>
<evidence type="ECO:0000256" key="6">
    <source>
        <dbReference type="ARBA" id="ARBA00022989"/>
    </source>
</evidence>
<keyword evidence="11" id="KW-1185">Reference proteome</keyword>
<evidence type="ECO:0000256" key="4">
    <source>
        <dbReference type="ARBA" id="ARBA00022692"/>
    </source>
</evidence>
<evidence type="ECO:0000313" key="11">
    <source>
        <dbReference type="Proteomes" id="UP001209540"/>
    </source>
</evidence>
<feature type="transmembrane region" description="Helical" evidence="9">
    <location>
        <begin position="437"/>
        <end position="459"/>
    </location>
</feature>
<organism evidence="10 11">
    <name type="scientific">Phascolomyces articulosus</name>
    <dbReference type="NCBI Taxonomy" id="60185"/>
    <lineage>
        <taxon>Eukaryota</taxon>
        <taxon>Fungi</taxon>
        <taxon>Fungi incertae sedis</taxon>
        <taxon>Mucoromycota</taxon>
        <taxon>Mucoromycotina</taxon>
        <taxon>Mucoromycetes</taxon>
        <taxon>Mucorales</taxon>
        <taxon>Lichtheimiaceae</taxon>
        <taxon>Phascolomyces</taxon>
    </lineage>
</organism>
<evidence type="ECO:0000256" key="8">
    <source>
        <dbReference type="ARBA" id="ARBA00023136"/>
    </source>
</evidence>
<feature type="transmembrane region" description="Helical" evidence="9">
    <location>
        <begin position="525"/>
        <end position="549"/>
    </location>
</feature>
<feature type="transmembrane region" description="Helical" evidence="9">
    <location>
        <begin position="331"/>
        <end position="358"/>
    </location>
</feature>
<gene>
    <name evidence="10" type="ORF">BDA99DRAFT_515223</name>
</gene>
<evidence type="ECO:0000256" key="5">
    <source>
        <dbReference type="ARBA" id="ARBA00022729"/>
    </source>
</evidence>
<dbReference type="PANTHER" id="PTHR10766">
    <property type="entry name" value="TRANSMEMBRANE 9 SUPERFAMILY PROTEIN"/>
    <property type="match status" value="1"/>
</dbReference>
<feature type="transmembrane region" description="Helical" evidence="9">
    <location>
        <begin position="364"/>
        <end position="386"/>
    </location>
</feature>
<evidence type="ECO:0000256" key="3">
    <source>
        <dbReference type="ARBA" id="ARBA00005227"/>
    </source>
</evidence>
<protein>
    <recommendedName>
        <fullName evidence="9">Transmembrane 9 superfamily member</fullName>
    </recommendedName>
</protein>
<evidence type="ECO:0000313" key="10">
    <source>
        <dbReference type="EMBL" id="KAI9258103.1"/>
    </source>
</evidence>